<dbReference type="AlphaFoldDB" id="A0AB39XNR2"/>
<protein>
    <submittedName>
        <fullName evidence="1">Uncharacterized protein</fullName>
    </submittedName>
</protein>
<organism evidence="1">
    <name type="scientific">Bradyrhizobium sp. LLZ17</name>
    <dbReference type="NCBI Taxonomy" id="3239388"/>
    <lineage>
        <taxon>Bacteria</taxon>
        <taxon>Pseudomonadati</taxon>
        <taxon>Pseudomonadota</taxon>
        <taxon>Alphaproteobacteria</taxon>
        <taxon>Hyphomicrobiales</taxon>
        <taxon>Nitrobacteraceae</taxon>
        <taxon>Bradyrhizobium</taxon>
    </lineage>
</organism>
<evidence type="ECO:0000313" key="1">
    <source>
        <dbReference type="EMBL" id="XDV59084.1"/>
    </source>
</evidence>
<reference evidence="1" key="1">
    <citation type="submission" date="2024-08" db="EMBL/GenBank/DDBJ databases">
        <authorList>
            <person name="Chaddad Z."/>
            <person name="Lamrabet M."/>
            <person name="Bouhnik O."/>
            <person name="Alami S."/>
            <person name="Wipf D."/>
            <person name="Courty P.E."/>
            <person name="Missbah El Idrissi M."/>
        </authorList>
    </citation>
    <scope>NUCLEOTIDE SEQUENCE</scope>
    <source>
        <strain evidence="1">LLZ17</strain>
    </source>
</reference>
<gene>
    <name evidence="1" type="ORF">AB8Z38_06545</name>
</gene>
<proteinExistence type="predicted"/>
<name>A0AB39XNR2_9BRAD</name>
<dbReference type="RefSeq" id="WP_369723613.1">
    <property type="nucleotide sequence ID" value="NZ_CP165734.1"/>
</dbReference>
<sequence>MVVITGNAATRMRVPALAIFAKLSFSDRAIFSQLKLAGISGVGATNSPA</sequence>
<dbReference type="EMBL" id="CP165734">
    <property type="protein sequence ID" value="XDV59084.1"/>
    <property type="molecule type" value="Genomic_DNA"/>
</dbReference>
<accession>A0AB39XNR2</accession>